<dbReference type="AlphaFoldDB" id="A0A8D9L6S2"/>
<dbReference type="InterPro" id="IPR025943">
    <property type="entry name" value="Sigma_54_int_dom_ATP-bd_2"/>
</dbReference>
<dbReference type="PROSITE" id="PS50045">
    <property type="entry name" value="SIGMA54_INTERACT_4"/>
    <property type="match status" value="1"/>
</dbReference>
<dbReference type="Gene3D" id="1.10.8.60">
    <property type="match status" value="1"/>
</dbReference>
<dbReference type="Pfam" id="PF25601">
    <property type="entry name" value="AAA_lid_14"/>
    <property type="match status" value="1"/>
</dbReference>
<feature type="domain" description="Response regulatory" evidence="7">
    <location>
        <begin position="3"/>
        <end position="117"/>
    </location>
</feature>
<evidence type="ECO:0000256" key="3">
    <source>
        <dbReference type="ARBA" id="ARBA00023015"/>
    </source>
</evidence>
<evidence type="ECO:0000256" key="5">
    <source>
        <dbReference type="PROSITE-ProRule" id="PRU00169"/>
    </source>
</evidence>
<dbReference type="InterPro" id="IPR027417">
    <property type="entry name" value="P-loop_NTPase"/>
</dbReference>
<feature type="domain" description="Sigma-54 factor interaction" evidence="6">
    <location>
        <begin position="137"/>
        <end position="366"/>
    </location>
</feature>
<dbReference type="SUPFAM" id="SSF46689">
    <property type="entry name" value="Homeodomain-like"/>
    <property type="match status" value="1"/>
</dbReference>
<dbReference type="Pfam" id="PF00158">
    <property type="entry name" value="Sigma54_activat"/>
    <property type="match status" value="1"/>
</dbReference>
<dbReference type="InterPro" id="IPR002078">
    <property type="entry name" value="Sigma_54_int"/>
</dbReference>
<dbReference type="Pfam" id="PF00072">
    <property type="entry name" value="Response_reg"/>
    <property type="match status" value="1"/>
</dbReference>
<evidence type="ECO:0000256" key="1">
    <source>
        <dbReference type="ARBA" id="ARBA00022741"/>
    </source>
</evidence>
<dbReference type="InterPro" id="IPR011006">
    <property type="entry name" value="CheY-like_superfamily"/>
</dbReference>
<evidence type="ECO:0000313" key="8">
    <source>
        <dbReference type="EMBL" id="CUO12608.1"/>
    </source>
</evidence>
<dbReference type="SMART" id="SM00382">
    <property type="entry name" value="AAA"/>
    <property type="match status" value="1"/>
</dbReference>
<evidence type="ECO:0000313" key="9">
    <source>
        <dbReference type="Proteomes" id="UP000095455"/>
    </source>
</evidence>
<dbReference type="SMART" id="SM00448">
    <property type="entry name" value="REC"/>
    <property type="match status" value="1"/>
</dbReference>
<proteinExistence type="predicted"/>
<dbReference type="GO" id="GO:0000160">
    <property type="term" value="P:phosphorelay signal transduction system"/>
    <property type="evidence" value="ECO:0007669"/>
    <property type="project" value="InterPro"/>
</dbReference>
<keyword evidence="4" id="KW-0804">Transcription</keyword>
<dbReference type="Gene3D" id="3.40.50.2300">
    <property type="match status" value="1"/>
</dbReference>
<dbReference type="InterPro" id="IPR058031">
    <property type="entry name" value="AAA_lid_NorR"/>
</dbReference>
<dbReference type="PROSITE" id="PS50110">
    <property type="entry name" value="RESPONSE_REGULATORY"/>
    <property type="match status" value="1"/>
</dbReference>
<gene>
    <name evidence="8" type="primary">zraR_4</name>
    <name evidence="8" type="ORF">ERS852380_01623</name>
</gene>
<keyword evidence="3" id="KW-0805">Transcription regulation</keyword>
<dbReference type="Pfam" id="PF02954">
    <property type="entry name" value="HTH_8"/>
    <property type="match status" value="1"/>
</dbReference>
<dbReference type="InterPro" id="IPR003593">
    <property type="entry name" value="AAA+_ATPase"/>
</dbReference>
<keyword evidence="1" id="KW-0547">Nucleotide-binding</keyword>
<reference evidence="8 9" key="1">
    <citation type="submission" date="2015-09" db="EMBL/GenBank/DDBJ databases">
        <authorList>
            <consortium name="Pathogen Informatics"/>
        </authorList>
    </citation>
    <scope>NUCLEOTIDE SEQUENCE [LARGE SCALE GENOMIC DNA]</scope>
    <source>
        <strain evidence="8 9">2789STDY5608822</strain>
    </source>
</reference>
<evidence type="ECO:0000259" key="6">
    <source>
        <dbReference type="PROSITE" id="PS50045"/>
    </source>
</evidence>
<dbReference type="RefSeq" id="WP_057316932.1">
    <property type="nucleotide sequence ID" value="NZ_CABMKT010000002.1"/>
</dbReference>
<accession>A0A8D9L6S2</accession>
<evidence type="ECO:0000256" key="4">
    <source>
        <dbReference type="ARBA" id="ARBA00023163"/>
    </source>
</evidence>
<dbReference type="PROSITE" id="PS00676">
    <property type="entry name" value="SIGMA54_INTERACT_2"/>
    <property type="match status" value="1"/>
</dbReference>
<dbReference type="GO" id="GO:0043565">
    <property type="term" value="F:sequence-specific DNA binding"/>
    <property type="evidence" value="ECO:0007669"/>
    <property type="project" value="InterPro"/>
</dbReference>
<dbReference type="InterPro" id="IPR001789">
    <property type="entry name" value="Sig_transdc_resp-reg_receiver"/>
</dbReference>
<comment type="caution">
    <text evidence="8">The sequence shown here is derived from an EMBL/GenBank/DDBJ whole genome shotgun (WGS) entry which is preliminary data.</text>
</comment>
<dbReference type="PANTHER" id="PTHR32071:SF81">
    <property type="entry name" value="PROPIONATE CATABOLISM OPERON REGULATORY PROTEIN"/>
    <property type="match status" value="1"/>
</dbReference>
<dbReference type="FunFam" id="3.40.50.300:FF:000006">
    <property type="entry name" value="DNA-binding transcriptional regulator NtrC"/>
    <property type="match status" value="1"/>
</dbReference>
<dbReference type="SUPFAM" id="SSF52540">
    <property type="entry name" value="P-loop containing nucleoside triphosphate hydrolases"/>
    <property type="match status" value="1"/>
</dbReference>
<organism evidence="8 9">
    <name type="scientific">Parabacteroides distasonis</name>
    <dbReference type="NCBI Taxonomy" id="823"/>
    <lineage>
        <taxon>Bacteria</taxon>
        <taxon>Pseudomonadati</taxon>
        <taxon>Bacteroidota</taxon>
        <taxon>Bacteroidia</taxon>
        <taxon>Bacteroidales</taxon>
        <taxon>Tannerellaceae</taxon>
        <taxon>Parabacteroides</taxon>
    </lineage>
</organism>
<evidence type="ECO:0000256" key="2">
    <source>
        <dbReference type="ARBA" id="ARBA00022840"/>
    </source>
</evidence>
<dbReference type="GO" id="GO:0005524">
    <property type="term" value="F:ATP binding"/>
    <property type="evidence" value="ECO:0007669"/>
    <property type="project" value="UniProtKB-KW"/>
</dbReference>
<dbReference type="InterPro" id="IPR002197">
    <property type="entry name" value="HTH_Fis"/>
</dbReference>
<evidence type="ECO:0000259" key="7">
    <source>
        <dbReference type="PROSITE" id="PS50110"/>
    </source>
</evidence>
<dbReference type="GO" id="GO:0006355">
    <property type="term" value="P:regulation of DNA-templated transcription"/>
    <property type="evidence" value="ECO:0007669"/>
    <property type="project" value="InterPro"/>
</dbReference>
<dbReference type="Gene3D" id="1.10.10.60">
    <property type="entry name" value="Homeodomain-like"/>
    <property type="match status" value="1"/>
</dbReference>
<feature type="modified residue" description="4-aspartylphosphate" evidence="5">
    <location>
        <position position="52"/>
    </location>
</feature>
<sequence>MLSILIVEDDITFSLMLTTWLGKKGFVVRSSSSVSDAKRRLGEEVFDLVISDLRLPDSDGIDLLKWLKSTHPSLPLIMMTSYAEIQTAVQAMKLGAADYIAKPLNPDELLGKIKELVRVEEKAPARAPVPSAPDLYIEGQSQAARQLYEHVRLVAPTDMSVLVTGASGTGKEYIARRIHEQSNRSKAPFVAVDCGAIPKELAASEFFGHVKGSFTGAIENKTGAFVAAQGGTIFLDEIGNLTYEVQVQLLRALQERKVKPIGSNQEIAINVRLISATNENLRQAIEKGDFREDLYHRINEFTIRIPDLKERKEDLLLFANHFLDLANSELQKDIIGFDNDTMQLFQSYSWPGNLRQMKNVIKYATLLATGRYITRKELPEELTENLPSHTNIQLKNVEHERDLIRKALQECGNNKTRAAQLLGIDRKTLYNKLKIYQLD</sequence>
<keyword evidence="2" id="KW-0067">ATP-binding</keyword>
<dbReference type="CDD" id="cd00009">
    <property type="entry name" value="AAA"/>
    <property type="match status" value="1"/>
</dbReference>
<protein>
    <submittedName>
        <fullName evidence="8">Transcriptional regulatory protein ZraR</fullName>
    </submittedName>
</protein>
<dbReference type="Gene3D" id="3.40.50.300">
    <property type="entry name" value="P-loop containing nucleotide triphosphate hydrolases"/>
    <property type="match status" value="1"/>
</dbReference>
<dbReference type="SUPFAM" id="SSF52172">
    <property type="entry name" value="CheY-like"/>
    <property type="match status" value="1"/>
</dbReference>
<keyword evidence="5" id="KW-0597">Phosphoprotein</keyword>
<dbReference type="Proteomes" id="UP000095455">
    <property type="component" value="Unassembled WGS sequence"/>
</dbReference>
<dbReference type="EMBL" id="CYYK01000005">
    <property type="protein sequence ID" value="CUO12608.1"/>
    <property type="molecule type" value="Genomic_DNA"/>
</dbReference>
<dbReference type="PANTHER" id="PTHR32071">
    <property type="entry name" value="TRANSCRIPTIONAL REGULATORY PROTEIN"/>
    <property type="match status" value="1"/>
</dbReference>
<dbReference type="InterPro" id="IPR009057">
    <property type="entry name" value="Homeodomain-like_sf"/>
</dbReference>
<dbReference type="PRINTS" id="PR01590">
    <property type="entry name" value="HTHFIS"/>
</dbReference>
<name>A0A8D9L6S2_PARDI</name>